<dbReference type="PANTHER" id="PTHR43280">
    <property type="entry name" value="ARAC-FAMILY TRANSCRIPTIONAL REGULATOR"/>
    <property type="match status" value="1"/>
</dbReference>
<feature type="domain" description="HTH araC/xylS-type" evidence="5">
    <location>
        <begin position="283"/>
        <end position="384"/>
    </location>
</feature>
<dbReference type="Gene3D" id="1.10.10.60">
    <property type="entry name" value="Homeodomain-like"/>
    <property type="match status" value="2"/>
</dbReference>
<keyword evidence="4" id="KW-1133">Transmembrane helix</keyword>
<keyword evidence="2" id="KW-0238">DNA-binding</keyword>
<evidence type="ECO:0000259" key="5">
    <source>
        <dbReference type="PROSITE" id="PS01124"/>
    </source>
</evidence>
<reference evidence="7" key="1">
    <citation type="submission" date="2016-10" db="EMBL/GenBank/DDBJ databases">
        <authorList>
            <person name="Varghese N."/>
            <person name="Submissions S."/>
        </authorList>
    </citation>
    <scope>NUCLEOTIDE SEQUENCE [LARGE SCALE GENOMIC DNA]</scope>
    <source>
        <strain evidence="7">DSM 16471</strain>
    </source>
</reference>
<dbReference type="Pfam" id="PF12833">
    <property type="entry name" value="HTH_18"/>
    <property type="match status" value="1"/>
</dbReference>
<keyword evidence="3" id="KW-0804">Transcription</keyword>
<dbReference type="Proteomes" id="UP000198990">
    <property type="component" value="Unassembled WGS sequence"/>
</dbReference>
<dbReference type="SUPFAM" id="SSF46689">
    <property type="entry name" value="Homeodomain-like"/>
    <property type="match status" value="1"/>
</dbReference>
<dbReference type="InterPro" id="IPR018060">
    <property type="entry name" value="HTH_AraC"/>
</dbReference>
<keyword evidence="4" id="KW-0472">Membrane</keyword>
<dbReference type="PROSITE" id="PS01124">
    <property type="entry name" value="HTH_ARAC_FAMILY_2"/>
    <property type="match status" value="1"/>
</dbReference>
<dbReference type="PANTHER" id="PTHR43280:SF29">
    <property type="entry name" value="ARAC-FAMILY TRANSCRIPTIONAL REGULATOR"/>
    <property type="match status" value="1"/>
</dbReference>
<proteinExistence type="predicted"/>
<dbReference type="GO" id="GO:0043565">
    <property type="term" value="F:sequence-specific DNA binding"/>
    <property type="evidence" value="ECO:0007669"/>
    <property type="project" value="InterPro"/>
</dbReference>
<evidence type="ECO:0000256" key="2">
    <source>
        <dbReference type="ARBA" id="ARBA00023125"/>
    </source>
</evidence>
<feature type="transmembrane region" description="Helical" evidence="4">
    <location>
        <begin position="44"/>
        <end position="69"/>
    </location>
</feature>
<gene>
    <name evidence="6" type="ORF">SAMN04488008_102263</name>
</gene>
<keyword evidence="1" id="KW-0805">Transcription regulation</keyword>
<keyword evidence="7" id="KW-1185">Reference proteome</keyword>
<dbReference type="OrthoDB" id="5492415at2"/>
<feature type="transmembrane region" description="Helical" evidence="4">
    <location>
        <begin position="110"/>
        <end position="128"/>
    </location>
</feature>
<feature type="transmembrane region" description="Helical" evidence="4">
    <location>
        <begin position="81"/>
        <end position="98"/>
    </location>
</feature>
<dbReference type="RefSeq" id="WP_091620727.1">
    <property type="nucleotide sequence ID" value="NZ_FNZN01000002.1"/>
</dbReference>
<feature type="transmembrane region" description="Helical" evidence="4">
    <location>
        <begin position="233"/>
        <end position="252"/>
    </location>
</feature>
<dbReference type="AlphaFoldDB" id="A0A1H7K9G3"/>
<evidence type="ECO:0000256" key="1">
    <source>
        <dbReference type="ARBA" id="ARBA00023015"/>
    </source>
</evidence>
<dbReference type="EMBL" id="FNZN01000002">
    <property type="protein sequence ID" value="SEK83478.1"/>
    <property type="molecule type" value="Genomic_DNA"/>
</dbReference>
<dbReference type="SMART" id="SM00342">
    <property type="entry name" value="HTH_ARAC"/>
    <property type="match status" value="1"/>
</dbReference>
<keyword evidence="4" id="KW-0812">Transmembrane</keyword>
<evidence type="ECO:0000313" key="6">
    <source>
        <dbReference type="EMBL" id="SEK83478.1"/>
    </source>
</evidence>
<dbReference type="GO" id="GO:0003700">
    <property type="term" value="F:DNA-binding transcription factor activity"/>
    <property type="evidence" value="ECO:0007669"/>
    <property type="project" value="InterPro"/>
</dbReference>
<accession>A0A1H7K9G3</accession>
<dbReference type="STRING" id="228957.SAMN04488008_102263"/>
<feature type="transmembrane region" description="Helical" evidence="4">
    <location>
        <begin position="164"/>
        <end position="184"/>
    </location>
</feature>
<sequence length="389" mass="44960">MLNDLIEQIPIRHNLTSSFMLLGVVQNLFLSIVLFTKSKGNLPLIYLGLLIFFGAIVFLDTYLCYTGLMKYILVLNDSTEALVLLIGPFLYFSIYGFLKRTSISFKKHWWHFVLPLGYFISQIPFYLAPISVKLNAYLGAYYSKMETATVPESFNYNYHFIKDILDWLILFSLLLYTLLSLKLVREEWFRNLNNNAEKKSSKYIFTRNSAIILCAFFLLLFLIFYIFDDDGGDHYISIFQTIVAFSTTYIIITESRFFDKSWVADKYETLGKPIKEIAFTDIEKFVDVECYYLSKNTSLNDLANLLNIHPNQISKSINSGFGSNFNHYINSKRIVVAKERLVDPQYNKLTIEAIGDSVGFKSKSAFYNAFKIQTGYSPSQYVKSISPKL</sequence>
<name>A0A1H7K9G3_9FLAO</name>
<dbReference type="InterPro" id="IPR009057">
    <property type="entry name" value="Homeodomain-like_sf"/>
</dbReference>
<organism evidence="6 7">
    <name type="scientific">Maribacter orientalis</name>
    <dbReference type="NCBI Taxonomy" id="228957"/>
    <lineage>
        <taxon>Bacteria</taxon>
        <taxon>Pseudomonadati</taxon>
        <taxon>Bacteroidota</taxon>
        <taxon>Flavobacteriia</taxon>
        <taxon>Flavobacteriales</taxon>
        <taxon>Flavobacteriaceae</taxon>
        <taxon>Maribacter</taxon>
    </lineage>
</organism>
<evidence type="ECO:0000256" key="3">
    <source>
        <dbReference type="ARBA" id="ARBA00023163"/>
    </source>
</evidence>
<protein>
    <submittedName>
        <fullName evidence="6">Transcriptional regulator, AraC family</fullName>
    </submittedName>
</protein>
<evidence type="ECO:0000313" key="7">
    <source>
        <dbReference type="Proteomes" id="UP000198990"/>
    </source>
</evidence>
<feature type="transmembrane region" description="Helical" evidence="4">
    <location>
        <begin position="15"/>
        <end position="35"/>
    </location>
</feature>
<feature type="transmembrane region" description="Helical" evidence="4">
    <location>
        <begin position="205"/>
        <end position="227"/>
    </location>
</feature>
<evidence type="ECO:0000256" key="4">
    <source>
        <dbReference type="SAM" id="Phobius"/>
    </source>
</evidence>